<evidence type="ECO:0000259" key="1">
    <source>
        <dbReference type="PROSITE" id="PS51186"/>
    </source>
</evidence>
<comment type="caution">
    <text evidence="2">The sequence shown here is derived from an EMBL/GenBank/DDBJ whole genome shotgun (WGS) entry which is preliminary data.</text>
</comment>
<dbReference type="EMBL" id="VDCI01000009">
    <property type="protein sequence ID" value="TNJ36052.1"/>
    <property type="molecule type" value="Genomic_DNA"/>
</dbReference>
<dbReference type="PROSITE" id="PS51186">
    <property type="entry name" value="GNAT"/>
    <property type="match status" value="1"/>
</dbReference>
<dbReference type="InterPro" id="IPR000182">
    <property type="entry name" value="GNAT_dom"/>
</dbReference>
<accession>A0A5C4RYE7</accession>
<reference evidence="2 3" key="1">
    <citation type="submission" date="2019-05" db="EMBL/GenBank/DDBJ databases">
        <title>Draft Whole-Genome sequence of the green sulfur bacterium Prosthecochloris vibrioformis DSM 260.</title>
        <authorList>
            <person name="Meyer T.E."/>
            <person name="Kyndt J.A."/>
        </authorList>
    </citation>
    <scope>NUCLEOTIDE SEQUENCE [LARGE SCALE GENOMIC DNA]</scope>
    <source>
        <strain evidence="2 3">DSM 260</strain>
    </source>
</reference>
<evidence type="ECO:0000313" key="2">
    <source>
        <dbReference type="EMBL" id="TNJ36052.1"/>
    </source>
</evidence>
<dbReference type="InterPro" id="IPR016181">
    <property type="entry name" value="Acyl_CoA_acyltransferase"/>
</dbReference>
<dbReference type="NCBIfam" id="TIGR03827">
    <property type="entry name" value="GNAT_ablB"/>
    <property type="match status" value="1"/>
</dbReference>
<sequence>MHNDITTTLAGATIQHGKKSNRIYLMKPGSTDLQQLLPDMEELAAEHGYTKIVAKVPDSSQESFLQHGYTEEASIPGFYRGVGKALFLCKYLTPERRNVPDIKTIEEVLELCANAAAQAPEEPRLVPEGINLRTCTQKDAETMSAIYREVFPSYPFPIDDPGYLKETMQSHIDYFGAGTDSNLIALASSEMDLDNLNVEMTDFATLPAARGKGLARHLLGMMEAAMKKRGMRVAYTIARAISTGMNLTFAKAGYTLSGTLWNNTGISGGIESMNVWHKPL</sequence>
<proteinExistence type="predicted"/>
<dbReference type="InterPro" id="IPR022525">
    <property type="entry name" value="GNAT_AblB"/>
</dbReference>
<dbReference type="CDD" id="cd04301">
    <property type="entry name" value="NAT_SF"/>
    <property type="match status" value="1"/>
</dbReference>
<protein>
    <submittedName>
        <fullName evidence="2">Putative beta-lysine N-acetyltransferase</fullName>
    </submittedName>
</protein>
<dbReference type="GO" id="GO:0008080">
    <property type="term" value="F:N-acetyltransferase activity"/>
    <property type="evidence" value="ECO:0007669"/>
    <property type="project" value="InterPro"/>
</dbReference>
<dbReference type="Gene3D" id="3.40.630.30">
    <property type="match status" value="1"/>
</dbReference>
<dbReference type="SUPFAM" id="SSF55729">
    <property type="entry name" value="Acyl-CoA N-acyltransferases (Nat)"/>
    <property type="match status" value="1"/>
</dbReference>
<dbReference type="Pfam" id="PF00583">
    <property type="entry name" value="Acetyltransf_1"/>
    <property type="match status" value="1"/>
</dbReference>
<name>A0A5C4RYE7_PROVB</name>
<dbReference type="AlphaFoldDB" id="A0A5C4RYE7"/>
<dbReference type="Proteomes" id="UP000309544">
    <property type="component" value="Unassembled WGS sequence"/>
</dbReference>
<organism evidence="2 3">
    <name type="scientific">Prosthecochloris vibrioformis</name>
    <name type="common">Chlorobium vibrioforme</name>
    <dbReference type="NCBI Taxonomy" id="1098"/>
    <lineage>
        <taxon>Bacteria</taxon>
        <taxon>Pseudomonadati</taxon>
        <taxon>Chlorobiota</taxon>
        <taxon>Chlorobiia</taxon>
        <taxon>Chlorobiales</taxon>
        <taxon>Chlorobiaceae</taxon>
        <taxon>Prosthecochloris</taxon>
    </lineage>
</organism>
<keyword evidence="3" id="KW-1185">Reference proteome</keyword>
<keyword evidence="2" id="KW-0808">Transferase</keyword>
<gene>
    <name evidence="2" type="primary">ablB</name>
    <name evidence="2" type="ORF">FGF68_09245</name>
</gene>
<evidence type="ECO:0000313" key="3">
    <source>
        <dbReference type="Proteomes" id="UP000309544"/>
    </source>
</evidence>
<feature type="domain" description="N-acetyltransferase" evidence="1">
    <location>
        <begin position="130"/>
        <end position="280"/>
    </location>
</feature>